<evidence type="ECO:0000313" key="5">
    <source>
        <dbReference type="EMBL" id="AKV83282.1"/>
    </source>
</evidence>
<evidence type="ECO:0000313" key="8">
    <source>
        <dbReference type="Proteomes" id="UP000062398"/>
    </source>
</evidence>
<dbReference type="Proteomes" id="UP000061362">
    <property type="component" value="Chromosome"/>
</dbReference>
<accession>A0A0K1SW63</accession>
<dbReference type="OrthoDB" id="9573at2157"/>
<dbReference type="RefSeq" id="WP_048060083.1">
    <property type="nucleotide sequence ID" value="NZ_AP019770.1"/>
</dbReference>
<evidence type="ECO:0000313" key="2">
    <source>
        <dbReference type="EMBL" id="AKV76546.1"/>
    </source>
</evidence>
<name>A0A0K1SW63_9CREN</name>
<evidence type="ECO:0000313" key="6">
    <source>
        <dbReference type="Proteomes" id="UP000056255"/>
    </source>
</evidence>
<sequence length="72" mass="8094">MIVYVCNSCGKAYFEPRGICQCGSDSFREEERETTRIHCVKLMVPPAGFPDQVEFCLSQAKGTKVFEIVRSA</sequence>
<evidence type="ECO:0000313" key="3">
    <source>
        <dbReference type="EMBL" id="AKV78798.1"/>
    </source>
</evidence>
<dbReference type="Proteomes" id="UP000062475">
    <property type="component" value="Chromosome"/>
</dbReference>
<dbReference type="Proteomes" id="UP000068832">
    <property type="component" value="Chromosome"/>
</dbReference>
<dbReference type="EMBL" id="CP012173">
    <property type="protein sequence ID" value="AKV76546.1"/>
    <property type="molecule type" value="Genomic_DNA"/>
</dbReference>
<dbReference type="EMBL" id="CP012172">
    <property type="protein sequence ID" value="AKV74307.1"/>
    <property type="molecule type" value="Genomic_DNA"/>
</dbReference>
<dbReference type="PATRIC" id="fig|43687.5.peg.1408"/>
<dbReference type="AlphaFoldDB" id="A0A0K1SW63"/>
<dbReference type="Proteomes" id="UP000056255">
    <property type="component" value="Chromosome"/>
</dbReference>
<dbReference type="EMBL" id="CP012175">
    <property type="protein sequence ID" value="AKV81043.1"/>
    <property type="molecule type" value="Genomic_DNA"/>
</dbReference>
<evidence type="ECO:0000313" key="7">
    <source>
        <dbReference type="Proteomes" id="UP000061362"/>
    </source>
</evidence>
<proteinExistence type="predicted"/>
<dbReference type="Proteomes" id="UP000062398">
    <property type="component" value="Chromosome"/>
</dbReference>
<protein>
    <recommendedName>
        <fullName evidence="11">DUF35 domain-containing protein</fullName>
    </recommendedName>
</protein>
<dbReference type="EMBL" id="CP012174">
    <property type="protein sequence ID" value="AKV78798.1"/>
    <property type="molecule type" value="Genomic_DNA"/>
</dbReference>
<dbReference type="EMBL" id="CP012176">
    <property type="protein sequence ID" value="AKV83282.1"/>
    <property type="molecule type" value="Genomic_DNA"/>
</dbReference>
<organism evidence="3 8">
    <name type="scientific">Metallosphaera sedula</name>
    <dbReference type="NCBI Taxonomy" id="43687"/>
    <lineage>
        <taxon>Archaea</taxon>
        <taxon>Thermoproteota</taxon>
        <taxon>Thermoprotei</taxon>
        <taxon>Sulfolobales</taxon>
        <taxon>Sulfolobaceae</taxon>
        <taxon>Metallosphaera</taxon>
    </lineage>
</organism>
<evidence type="ECO:0000313" key="9">
    <source>
        <dbReference type="Proteomes" id="UP000062475"/>
    </source>
</evidence>
<evidence type="ECO:0000313" key="1">
    <source>
        <dbReference type="EMBL" id="AKV74307.1"/>
    </source>
</evidence>
<evidence type="ECO:0000313" key="10">
    <source>
        <dbReference type="Proteomes" id="UP000068832"/>
    </source>
</evidence>
<reference evidence="5 6" key="2">
    <citation type="submission" date="2015-07" db="EMBL/GenBank/DDBJ databases">
        <title>Physiological, transcriptional responses and genome re-sequencing of acid resistant extremely thermoacidophilic Metallosphaera sedula SARC-M1.</title>
        <authorList>
            <person name="Ai C."/>
            <person name="McCarthy S."/>
            <person name="Eckrich V."/>
            <person name="Rudrappa D."/>
            <person name="Qiu G."/>
            <person name="Blum P."/>
        </authorList>
    </citation>
    <scope>NUCLEOTIDE SEQUENCE [LARGE SCALE GENOMIC DNA]</scope>
    <source>
        <strain evidence="5 6">SARC-M1</strain>
    </source>
</reference>
<evidence type="ECO:0008006" key="11">
    <source>
        <dbReference type="Google" id="ProtNLM"/>
    </source>
</evidence>
<dbReference type="GeneID" id="91755787"/>
<reference evidence="7 8" key="1">
    <citation type="journal article" date="2015" name="Genome Announc.">
        <title>Complete Genome Sequences of Evolved Arsenate-Resistant Metallosphaera sedula Strains.</title>
        <authorList>
            <person name="Ai C."/>
            <person name="McCarthy S."/>
            <person name="Schackwitz W."/>
            <person name="Martin J."/>
            <person name="Lipzen A."/>
            <person name="Blum P."/>
        </authorList>
    </citation>
    <scope>NUCLEOTIDE SEQUENCE [LARGE SCALE GENOMIC DNA]</scope>
    <source>
        <strain evidence="3 8">ARS120-1</strain>
        <strain evidence="4 7">ARS120-2</strain>
        <strain evidence="1 10">ARS50-1</strain>
        <strain evidence="2 9">ARS50-2</strain>
    </source>
</reference>
<evidence type="ECO:0000313" key="4">
    <source>
        <dbReference type="EMBL" id="AKV81043.1"/>
    </source>
</evidence>
<gene>
    <name evidence="1" type="ORF">MsedA_1307</name>
    <name evidence="2" type="ORF">MsedB_1309</name>
    <name evidence="3" type="ORF">MsedC_1307</name>
    <name evidence="4" type="ORF">MsedD_1308</name>
    <name evidence="5" type="ORF">MsedE_1312</name>
</gene>